<sequence length="905" mass="97497">MARRAPSATRLVADLAALADDERTALRDLWRDGGRADCPRTALLVVLEDDPALVLGPLHQQVVAELLADDQARRALIDHWAGRGRAWAESLIAATSPVDVELCGPLLDDLADAVGLPRRDDIPSWLGRLRPRGVDENQWHHAVAEILARLPEEDRVRAREVLKQVTTTPGHSTWRHLLGGLGAILVCEDGGTAREAAEALTFARWGYPPPRGQLLAAVTARGPDFAAEFVDLASRGEAARLHLGDLCALITRFDLPLPTAAGFWVAWANSLTPAAPNLAQWVIAASRVPGTFSGRPLFSGPAVIAAHQRWDVALALLEPVRRGERSEAQRSVVHWLKELDLTDELPGLHTELLTVLPGADDAVVRLAVDHLLGHLDDDELAHLAQEVLPRRAVTPRRKVLKALSRLDAVPVGVLEAVRTLAEDKDTACRDLARDLLIRWGDGVEESGPVGLWRDPAGTPAEALAWTRPDEPEWSAWGQLRGLDPALNPLDLVGGGWPAGPDNRVQGPDQLTPVGLERWLAAVVAVAHIDGLPELHRLTRTSTVDEVAELFGTRDNSDQGRPDALARLATLRLTEALGRLGEIPCLLSTPSHERMLLGWEELAERVARHREAGVAVGPVDVAVALGRLDPKTAPDDLSHLDSPILGRQRGLVEVLEVWRQPQPPAEIRTHPAARKPVIGWARGSRPQLEILGAPAPGHGMLGVSSAWSQAYQPKRLSRPWTLQLLPFATSRPSVQLLQLVDNGAPPREPLLAVMQVAAHLDPLLCFVALATVSQIPRPDAVADALLTAWDEGRLAPSDLAEAWSSPLAEHWVLNPSRVAAMAAMIADAGGLALAWPLLVAVAESLAGAARRPASTGSVLETLLSYLPEVPGAALLPNIAALAASKGTTKAHRVAREIIDRWSSRGR</sequence>
<dbReference type="Proteomes" id="UP000280935">
    <property type="component" value="Unassembled WGS sequence"/>
</dbReference>
<accession>A0A3P1WSK1</accession>
<gene>
    <name evidence="1" type="ORF">EII35_13350</name>
</gene>
<protein>
    <submittedName>
        <fullName evidence="1">Uncharacterized protein</fullName>
    </submittedName>
</protein>
<comment type="caution">
    <text evidence="1">The sequence shown here is derived from an EMBL/GenBank/DDBJ whole genome shotgun (WGS) entry which is preliminary data.</text>
</comment>
<reference evidence="1 2" key="1">
    <citation type="submission" date="2018-11" db="EMBL/GenBank/DDBJ databases">
        <title>Genomes From Bacteria Associated with the Canine Oral Cavity: a Test Case for Automated Genome-Based Taxonomic Assignment.</title>
        <authorList>
            <person name="Coil D.A."/>
            <person name="Jospin G."/>
            <person name="Darling A.E."/>
            <person name="Wallis C."/>
            <person name="Davis I.J."/>
            <person name="Harris S."/>
            <person name="Eisen J.A."/>
            <person name="Holcombe L.J."/>
            <person name="O'Flynn C."/>
        </authorList>
    </citation>
    <scope>NUCLEOTIDE SEQUENCE [LARGE SCALE GENOMIC DNA]</scope>
    <source>
        <strain evidence="1 2">OH2822_COT-296</strain>
    </source>
</reference>
<evidence type="ECO:0000313" key="2">
    <source>
        <dbReference type="Proteomes" id="UP000280935"/>
    </source>
</evidence>
<proteinExistence type="predicted"/>
<dbReference type="EMBL" id="RQYT01000044">
    <property type="protein sequence ID" value="RRD48330.1"/>
    <property type="molecule type" value="Genomic_DNA"/>
</dbReference>
<dbReference type="AlphaFoldDB" id="A0A3P1WSK1"/>
<organism evidence="1 2">
    <name type="scientific">Arachnia propionica</name>
    <dbReference type="NCBI Taxonomy" id="1750"/>
    <lineage>
        <taxon>Bacteria</taxon>
        <taxon>Bacillati</taxon>
        <taxon>Actinomycetota</taxon>
        <taxon>Actinomycetes</taxon>
        <taxon>Propionibacteriales</taxon>
        <taxon>Propionibacteriaceae</taxon>
        <taxon>Arachnia</taxon>
    </lineage>
</organism>
<dbReference type="RefSeq" id="WP_125228962.1">
    <property type="nucleotide sequence ID" value="NZ_RQYT01000044.1"/>
</dbReference>
<dbReference type="OrthoDB" id="3245799at2"/>
<evidence type="ECO:0000313" key="1">
    <source>
        <dbReference type="EMBL" id="RRD48330.1"/>
    </source>
</evidence>
<name>A0A3P1WSK1_9ACTN</name>